<proteinExistence type="predicted"/>
<reference evidence="1" key="1">
    <citation type="journal article" date="2022" name="Int. J. Mol. Sci.">
        <title>Draft Genome of Tanacetum Coccineum: Genomic Comparison of Closely Related Tanacetum-Family Plants.</title>
        <authorList>
            <person name="Yamashiro T."/>
            <person name="Shiraishi A."/>
            <person name="Nakayama K."/>
            <person name="Satake H."/>
        </authorList>
    </citation>
    <scope>NUCLEOTIDE SEQUENCE</scope>
</reference>
<evidence type="ECO:0000313" key="2">
    <source>
        <dbReference type="Proteomes" id="UP001151760"/>
    </source>
</evidence>
<reference evidence="1" key="2">
    <citation type="submission" date="2022-01" db="EMBL/GenBank/DDBJ databases">
        <authorList>
            <person name="Yamashiro T."/>
            <person name="Shiraishi A."/>
            <person name="Satake H."/>
            <person name="Nakayama K."/>
        </authorList>
    </citation>
    <scope>NUCLEOTIDE SEQUENCE</scope>
</reference>
<organism evidence="1 2">
    <name type="scientific">Tanacetum coccineum</name>
    <dbReference type="NCBI Taxonomy" id="301880"/>
    <lineage>
        <taxon>Eukaryota</taxon>
        <taxon>Viridiplantae</taxon>
        <taxon>Streptophyta</taxon>
        <taxon>Embryophyta</taxon>
        <taxon>Tracheophyta</taxon>
        <taxon>Spermatophyta</taxon>
        <taxon>Magnoliopsida</taxon>
        <taxon>eudicotyledons</taxon>
        <taxon>Gunneridae</taxon>
        <taxon>Pentapetalae</taxon>
        <taxon>asterids</taxon>
        <taxon>campanulids</taxon>
        <taxon>Asterales</taxon>
        <taxon>Asteraceae</taxon>
        <taxon>Asteroideae</taxon>
        <taxon>Anthemideae</taxon>
        <taxon>Anthemidinae</taxon>
        <taxon>Tanacetum</taxon>
    </lineage>
</organism>
<dbReference type="Proteomes" id="UP001151760">
    <property type="component" value="Unassembled WGS sequence"/>
</dbReference>
<sequence length="359" mass="40452">MFLLISDWGSAYDPDPGTELFKVIQGGENNLILVERKESERGERLQESELVVPQSGTRRLIRLHSEVDQFEGNAMGISQKRSAEPISDSGCMANGVWIDVFRLRYEQKRGSCREQDILMKRSKKPRSRCVIAGWVVDKSPGPDGFSFYFYRHFWSMIEDDVFGAVEYFFINGDIPNGSCTISFHGGVDAGNDLMVIICAATSRSFGMFFRAFWSSRINMSKSRLWVGVNVEDAKMDVENSFYWRKFRLSSPVLGSNDNLSFVLFKVRLGRVLLQVVVAVGFYSQKDSLWTKVIKALYGEDGSLDKVGASAARTCWTTIVQEVKVIQAQGINIHDISNKAGNWWRILVFGLINGTRGGVL</sequence>
<gene>
    <name evidence="1" type="ORF">Tco_0702452</name>
</gene>
<evidence type="ECO:0000313" key="1">
    <source>
        <dbReference type="EMBL" id="GJS69611.1"/>
    </source>
</evidence>
<comment type="caution">
    <text evidence="1">The sequence shown here is derived from an EMBL/GenBank/DDBJ whole genome shotgun (WGS) entry which is preliminary data.</text>
</comment>
<protein>
    <submittedName>
        <fullName evidence="1">Uncharacterized protein</fullName>
    </submittedName>
</protein>
<name>A0ABQ4XWM0_9ASTR</name>
<keyword evidence="2" id="KW-1185">Reference proteome</keyword>
<accession>A0ABQ4XWM0</accession>
<dbReference type="EMBL" id="BQNB010009874">
    <property type="protein sequence ID" value="GJS69611.1"/>
    <property type="molecule type" value="Genomic_DNA"/>
</dbReference>